<organism evidence="2 3">
    <name type="scientific">Luteolibacter arcticus</name>
    <dbReference type="NCBI Taxonomy" id="1581411"/>
    <lineage>
        <taxon>Bacteria</taxon>
        <taxon>Pseudomonadati</taxon>
        <taxon>Verrucomicrobiota</taxon>
        <taxon>Verrucomicrobiia</taxon>
        <taxon>Verrucomicrobiales</taxon>
        <taxon>Verrucomicrobiaceae</taxon>
        <taxon>Luteolibacter</taxon>
    </lineage>
</organism>
<feature type="transmembrane region" description="Helical" evidence="1">
    <location>
        <begin position="12"/>
        <end position="29"/>
    </location>
</feature>
<sequence length="138" mass="15627">MHPRPFYRWRSFGFGLLALGFLACSWIVSMDTAKGLWVRSSSTWWGVMQFEGEVGIFLDDRSTGGTGREVEIVNVHGTGGSPLYRERWEQITANGIVVPHWLLILCFLVPWSAFLIWRGRRMRRLAAGIAEPLDGISS</sequence>
<keyword evidence="3" id="KW-1185">Reference proteome</keyword>
<protein>
    <submittedName>
        <fullName evidence="2">DUF1918 domain-containing protein</fullName>
    </submittedName>
</protein>
<dbReference type="EMBL" id="JAPDDT010000023">
    <property type="protein sequence ID" value="MCW1926268.1"/>
    <property type="molecule type" value="Genomic_DNA"/>
</dbReference>
<keyword evidence="1" id="KW-0472">Membrane</keyword>
<gene>
    <name evidence="2" type="ORF">OKA05_27185</name>
</gene>
<reference evidence="2 3" key="1">
    <citation type="submission" date="2022-10" db="EMBL/GenBank/DDBJ databases">
        <title>Luteolibacter arcticus strain CCTCC AB 2014275, whole genome shotgun sequencing project.</title>
        <authorList>
            <person name="Zhao G."/>
            <person name="Shen L."/>
        </authorList>
    </citation>
    <scope>NUCLEOTIDE SEQUENCE [LARGE SCALE GENOMIC DNA]</scope>
    <source>
        <strain evidence="2 3">CCTCC AB 2014275</strain>
    </source>
</reference>
<name>A0ABT3GS28_9BACT</name>
<proteinExistence type="predicted"/>
<dbReference type="PROSITE" id="PS51257">
    <property type="entry name" value="PROKAR_LIPOPROTEIN"/>
    <property type="match status" value="1"/>
</dbReference>
<keyword evidence="1" id="KW-1133">Transmembrane helix</keyword>
<dbReference type="Proteomes" id="UP001320876">
    <property type="component" value="Unassembled WGS sequence"/>
</dbReference>
<keyword evidence="1" id="KW-0812">Transmembrane</keyword>
<comment type="caution">
    <text evidence="2">The sequence shown here is derived from an EMBL/GenBank/DDBJ whole genome shotgun (WGS) entry which is preliminary data.</text>
</comment>
<evidence type="ECO:0000313" key="3">
    <source>
        <dbReference type="Proteomes" id="UP001320876"/>
    </source>
</evidence>
<accession>A0ABT3GS28</accession>
<evidence type="ECO:0000313" key="2">
    <source>
        <dbReference type="EMBL" id="MCW1926268.1"/>
    </source>
</evidence>
<dbReference type="RefSeq" id="WP_264490376.1">
    <property type="nucleotide sequence ID" value="NZ_JAPDDT010000023.1"/>
</dbReference>
<feature type="transmembrane region" description="Helical" evidence="1">
    <location>
        <begin position="98"/>
        <end position="117"/>
    </location>
</feature>
<evidence type="ECO:0000256" key="1">
    <source>
        <dbReference type="SAM" id="Phobius"/>
    </source>
</evidence>